<reference evidence="3 4" key="1">
    <citation type="submission" date="2020-08" db="EMBL/GenBank/DDBJ databases">
        <title>Genomic Encyclopedia of Type Strains, Phase III (KMG-III): the genomes of soil and plant-associated and newly described type strains.</title>
        <authorList>
            <person name="Whitman W."/>
        </authorList>
    </citation>
    <scope>NUCLEOTIDE SEQUENCE [LARGE SCALE GENOMIC DNA]</scope>
    <source>
        <strain evidence="3 4">CECT 5862</strain>
    </source>
</reference>
<dbReference type="PROSITE" id="PS51257">
    <property type="entry name" value="PROKAR_LIPOPROTEIN"/>
    <property type="match status" value="1"/>
</dbReference>
<organism evidence="3 4">
    <name type="scientific">Paenibacillus phyllosphaerae</name>
    <dbReference type="NCBI Taxonomy" id="274593"/>
    <lineage>
        <taxon>Bacteria</taxon>
        <taxon>Bacillati</taxon>
        <taxon>Bacillota</taxon>
        <taxon>Bacilli</taxon>
        <taxon>Bacillales</taxon>
        <taxon>Paenibacillaceae</taxon>
        <taxon>Paenibacillus</taxon>
    </lineage>
</organism>
<dbReference type="RefSeq" id="WP_183602693.1">
    <property type="nucleotide sequence ID" value="NZ_JACHXK010000013.1"/>
</dbReference>
<keyword evidence="2" id="KW-0732">Signal</keyword>
<feature type="compositionally biased region" description="Polar residues" evidence="1">
    <location>
        <begin position="29"/>
        <end position="51"/>
    </location>
</feature>
<comment type="caution">
    <text evidence="3">The sequence shown here is derived from an EMBL/GenBank/DDBJ whole genome shotgun (WGS) entry which is preliminary data.</text>
</comment>
<protein>
    <submittedName>
        <fullName evidence="3">Uncharacterized protein</fullName>
    </submittedName>
</protein>
<gene>
    <name evidence="3" type="ORF">FHS18_004673</name>
</gene>
<evidence type="ECO:0000313" key="3">
    <source>
        <dbReference type="EMBL" id="MBB3112572.1"/>
    </source>
</evidence>
<proteinExistence type="predicted"/>
<feature type="region of interest" description="Disordered" evidence="1">
    <location>
        <begin position="29"/>
        <end position="61"/>
    </location>
</feature>
<accession>A0A7W5FPU7</accession>
<evidence type="ECO:0000256" key="2">
    <source>
        <dbReference type="SAM" id="SignalP"/>
    </source>
</evidence>
<name>A0A7W5FPU7_9BACL</name>
<feature type="signal peptide" evidence="2">
    <location>
        <begin position="1"/>
        <end position="21"/>
    </location>
</feature>
<feature type="chain" id="PRO_5039497276" evidence="2">
    <location>
        <begin position="22"/>
        <end position="297"/>
    </location>
</feature>
<dbReference type="Proteomes" id="UP000570361">
    <property type="component" value="Unassembled WGS sequence"/>
</dbReference>
<evidence type="ECO:0000256" key="1">
    <source>
        <dbReference type="SAM" id="MobiDB-lite"/>
    </source>
</evidence>
<dbReference type="EMBL" id="JACHXK010000013">
    <property type="protein sequence ID" value="MBB3112572.1"/>
    <property type="molecule type" value="Genomic_DNA"/>
</dbReference>
<dbReference type="AlphaFoldDB" id="A0A7W5FPU7"/>
<keyword evidence="4" id="KW-1185">Reference proteome</keyword>
<evidence type="ECO:0000313" key="4">
    <source>
        <dbReference type="Proteomes" id="UP000570361"/>
    </source>
</evidence>
<sequence length="297" mass="31705">MNKSKRIAAALLTAVLAVSLAACNSNNEAQTPANNQGQETNGDEGNTNTGVTEPAAPEAEGSTLTAVGSYTGQMDTTSIEVILPEGPTAFQFGDSFDPAVLEQLQENDAVEVEYTEKSTDGVKQRFVTKLTKVAAAEQGGGESGSRPATQDFEMELEGMKETRTAKLAEGNGYSLYVFDMFTFDAAANKLYMTAFPDYSVEIVPLAPDYTLEDVHKEAVETLASTGEVHELKGEEITANMRDAKLFLLASTEKVTKEVIVKEIDGAAYQFNVNIPVGEANDGFGTHAFLSLNSIASN</sequence>